<dbReference type="Pfam" id="PF03577">
    <property type="entry name" value="Peptidase_C69"/>
    <property type="match status" value="1"/>
</dbReference>
<dbReference type="InterPro" id="IPR047804">
    <property type="entry name" value="C69_dipept_A-like"/>
</dbReference>
<evidence type="ECO:0000256" key="6">
    <source>
        <dbReference type="RuleBase" id="RU364089"/>
    </source>
</evidence>
<proteinExistence type="inferred from homology"/>
<dbReference type="InterPro" id="IPR005322">
    <property type="entry name" value="Peptidase_C69"/>
</dbReference>
<dbReference type="GO" id="GO:0006508">
    <property type="term" value="P:proteolysis"/>
    <property type="evidence" value="ECO:0007669"/>
    <property type="project" value="UniProtKB-KW"/>
</dbReference>
<sequence>MKQLKRYRKSLVSSLLVMTVLPVPFAEACTSVIVGKNATVDGSTMIARNEDMSAAWPKYFVVRPGGQNEETQYVSKGNGFTVELPQERFKTTATPEGDESEGSFDEAGINSEGVAMSGTESLSANDDVLNIDPLVEDGIAEDSLNAVVLPYIKSAREGVERLGKIVEEKGAAEGNGVIFSDKDEVWYMEIATGHQWVAQRIPDDSYAVIANQIVIEEVNLEDKENFMASKDILKVAQEANRYKEGDTFSFEKAYGTDTEEDQVYNYPRVWYGQKLLTPSVEQDLESYDFPFLMKPDEKMDIEDIEKVLSSHFEGTDYDYRTNQESTLRPASVPQTMESHILQIRQDLPNDIAGVHWLNMGQPESSVYVPFYSGITETPEAYRMGDTNFSSGGAYWTFRLAGALMDQNFDLLKEDFIVPAKDEARKMMAEDLKASDEKALSIEDPQERAKYLTEISAERAQKMMDKWKELTDQMMVELLKNTPVYHNPDL</sequence>
<organism evidence="8 9">
    <name type="scientific">Facklamia hominis</name>
    <dbReference type="NCBI Taxonomy" id="178214"/>
    <lineage>
        <taxon>Bacteria</taxon>
        <taxon>Bacillati</taxon>
        <taxon>Bacillota</taxon>
        <taxon>Bacilli</taxon>
        <taxon>Lactobacillales</taxon>
        <taxon>Aerococcaceae</taxon>
        <taxon>Facklamia</taxon>
    </lineage>
</organism>
<dbReference type="Gene3D" id="3.60.60.10">
    <property type="entry name" value="Penicillin V Acylase, Chain A"/>
    <property type="match status" value="1"/>
</dbReference>
<dbReference type="Proteomes" id="UP001229251">
    <property type="component" value="Unassembled WGS sequence"/>
</dbReference>
<comment type="similarity">
    <text evidence="2 6">Belongs to the peptidase C69 family.</text>
</comment>
<dbReference type="AlphaFoldDB" id="A0AAJ1Q7K0"/>
<evidence type="ECO:0000256" key="3">
    <source>
        <dbReference type="ARBA" id="ARBA00022670"/>
    </source>
</evidence>
<keyword evidence="5 6" id="KW-0224">Dipeptidase</keyword>
<name>A0AAJ1Q7K0_9LACT</name>
<reference evidence="8" key="1">
    <citation type="submission" date="2023-05" db="EMBL/GenBank/DDBJ databases">
        <title>Cataloging the Phylogenetic Diversity of Human Bladder Bacteria.</title>
        <authorList>
            <person name="Du J."/>
        </authorList>
    </citation>
    <scope>NUCLEOTIDE SEQUENCE</scope>
    <source>
        <strain evidence="8">UMB1231</strain>
    </source>
</reference>
<evidence type="ECO:0000256" key="7">
    <source>
        <dbReference type="SAM" id="SignalP"/>
    </source>
</evidence>
<evidence type="ECO:0000256" key="4">
    <source>
        <dbReference type="ARBA" id="ARBA00022801"/>
    </source>
</evidence>
<dbReference type="RefSeq" id="WP_285066429.1">
    <property type="nucleotide sequence ID" value="NZ_JASOOE010000019.1"/>
</dbReference>
<dbReference type="GO" id="GO:0016805">
    <property type="term" value="F:dipeptidase activity"/>
    <property type="evidence" value="ECO:0007669"/>
    <property type="project" value="UniProtKB-KW"/>
</dbReference>
<dbReference type="NCBIfam" id="NF033678">
    <property type="entry name" value="C69_fam_dipept"/>
    <property type="match status" value="1"/>
</dbReference>
<evidence type="ECO:0000313" key="8">
    <source>
        <dbReference type="EMBL" id="MDK7187995.1"/>
    </source>
</evidence>
<dbReference type="PANTHER" id="PTHR12994">
    <property type="entry name" value="SECERNIN"/>
    <property type="match status" value="1"/>
</dbReference>
<evidence type="ECO:0000256" key="2">
    <source>
        <dbReference type="ARBA" id="ARBA00007225"/>
    </source>
</evidence>
<accession>A0AAJ1Q7K0</accession>
<keyword evidence="3 6" id="KW-0645">Protease</keyword>
<gene>
    <name evidence="8" type="ORF">QP433_08365</name>
</gene>
<comment type="catalytic activity">
    <reaction evidence="1">
        <text>an L-aminoacyl-L-amino acid + H2O = 2 an L-alpha-amino acid</text>
        <dbReference type="Rhea" id="RHEA:48940"/>
        <dbReference type="ChEBI" id="CHEBI:15377"/>
        <dbReference type="ChEBI" id="CHEBI:59869"/>
        <dbReference type="ChEBI" id="CHEBI:77460"/>
        <dbReference type="EC" id="3.4.13.19"/>
    </reaction>
</comment>
<keyword evidence="4 6" id="KW-0378">Hydrolase</keyword>
<feature type="signal peptide" evidence="7">
    <location>
        <begin position="1"/>
        <end position="28"/>
    </location>
</feature>
<feature type="chain" id="PRO_5042495741" description="Dipeptidase" evidence="7">
    <location>
        <begin position="29"/>
        <end position="489"/>
    </location>
</feature>
<comment type="caution">
    <text evidence="8">The sequence shown here is derived from an EMBL/GenBank/DDBJ whole genome shotgun (WGS) entry which is preliminary data.</text>
</comment>
<dbReference type="GO" id="GO:0070004">
    <property type="term" value="F:cysteine-type exopeptidase activity"/>
    <property type="evidence" value="ECO:0007669"/>
    <property type="project" value="InterPro"/>
</dbReference>
<protein>
    <recommendedName>
        <fullName evidence="6">Dipeptidase</fullName>
        <ecNumber evidence="6">3.4.-.-</ecNumber>
    </recommendedName>
</protein>
<dbReference type="PANTHER" id="PTHR12994:SF17">
    <property type="entry name" value="LD30995P"/>
    <property type="match status" value="1"/>
</dbReference>
<evidence type="ECO:0000313" key="9">
    <source>
        <dbReference type="Proteomes" id="UP001229251"/>
    </source>
</evidence>
<dbReference type="EMBL" id="JASOOE010000019">
    <property type="protein sequence ID" value="MDK7187995.1"/>
    <property type="molecule type" value="Genomic_DNA"/>
</dbReference>
<evidence type="ECO:0000256" key="5">
    <source>
        <dbReference type="ARBA" id="ARBA00022997"/>
    </source>
</evidence>
<evidence type="ECO:0000256" key="1">
    <source>
        <dbReference type="ARBA" id="ARBA00001670"/>
    </source>
</evidence>
<keyword evidence="7" id="KW-0732">Signal</keyword>
<dbReference type="EC" id="3.4.-.-" evidence="6"/>